<dbReference type="EMBL" id="LGGW01000137">
    <property type="protein sequence ID" value="KUK88379.1"/>
    <property type="molecule type" value="Genomic_DNA"/>
</dbReference>
<evidence type="ECO:0000256" key="1">
    <source>
        <dbReference type="ARBA" id="ARBA00022448"/>
    </source>
</evidence>
<evidence type="ECO:0000256" key="4">
    <source>
        <dbReference type="ARBA" id="ARBA00023065"/>
    </source>
</evidence>
<evidence type="ECO:0000313" key="9">
    <source>
        <dbReference type="Proteomes" id="UP000054260"/>
    </source>
</evidence>
<dbReference type="EMBL" id="DQBS01000160">
    <property type="protein sequence ID" value="HCO70325.1"/>
    <property type="molecule type" value="Genomic_DNA"/>
</dbReference>
<dbReference type="AlphaFoldDB" id="A0A124FU29"/>
<dbReference type="PANTHER" id="PTHR43833:SF5">
    <property type="entry name" value="TRK SYSTEM POTASSIUM UPTAKE PROTEIN TRKA"/>
    <property type="match status" value="1"/>
</dbReference>
<comment type="caution">
    <text evidence="7">The sequence shown here is derived from an EMBL/GenBank/DDBJ whole genome shotgun (WGS) entry which is preliminary data.</text>
</comment>
<evidence type="ECO:0000313" key="10">
    <source>
        <dbReference type="Proteomes" id="UP000055014"/>
    </source>
</evidence>
<protein>
    <submittedName>
        <fullName evidence="7">K+ transport system, NAD-binding component</fullName>
    </submittedName>
    <submittedName>
        <fullName evidence="6">Potassium transporter TrkA</fullName>
    </submittedName>
</protein>
<dbReference type="Proteomes" id="UP000054260">
    <property type="component" value="Unassembled WGS sequence"/>
</dbReference>
<feature type="domain" description="RCK N-terminal" evidence="5">
    <location>
        <begin position="12"/>
        <end position="129"/>
    </location>
</feature>
<dbReference type="PATRIC" id="fig|1236046.5.peg.1128"/>
<dbReference type="Gene3D" id="3.40.50.720">
    <property type="entry name" value="NAD(P)-binding Rossmann-like Domain"/>
    <property type="match status" value="1"/>
</dbReference>
<proteinExistence type="predicted"/>
<evidence type="ECO:0000313" key="7">
    <source>
        <dbReference type="EMBL" id="KUK67241.1"/>
    </source>
</evidence>
<evidence type="ECO:0000313" key="11">
    <source>
        <dbReference type="Proteomes" id="UP000264215"/>
    </source>
</evidence>
<evidence type="ECO:0000256" key="2">
    <source>
        <dbReference type="ARBA" id="ARBA00022538"/>
    </source>
</evidence>
<reference evidence="7" key="1">
    <citation type="journal article" date="2015" name="MBio">
        <title>Genome-resolved metagenomic analysis reveals roles for candidate phyla and other microbial community members in biogeochemical transformations in oil reservoirs.</title>
        <authorList>
            <person name="Hu P."/>
            <person name="Tom L."/>
            <person name="Singh A."/>
            <person name="Thomas B.C."/>
            <person name="Baker B.J."/>
            <person name="Piceno Y.M."/>
            <person name="Andersen G.L."/>
            <person name="Banfield J.F."/>
        </authorList>
    </citation>
    <scope>NUCLEOTIDE SEQUENCE [LARGE SCALE GENOMIC DNA]</scope>
    <source>
        <strain evidence="7">46_47</strain>
        <strain evidence="8">46_70</strain>
    </source>
</reference>
<dbReference type="PROSITE" id="PS51201">
    <property type="entry name" value="RCK_N"/>
    <property type="match status" value="1"/>
</dbReference>
<dbReference type="Proteomes" id="UP000055014">
    <property type="component" value="Unassembled WGS sequence"/>
</dbReference>
<dbReference type="EMBL" id="LGGH01000115">
    <property type="protein sequence ID" value="KUK67241.1"/>
    <property type="molecule type" value="Genomic_DNA"/>
</dbReference>
<evidence type="ECO:0000313" key="6">
    <source>
        <dbReference type="EMBL" id="HCO70325.1"/>
    </source>
</evidence>
<keyword evidence="1" id="KW-0813">Transport</keyword>
<evidence type="ECO:0000259" key="5">
    <source>
        <dbReference type="PROSITE" id="PS51201"/>
    </source>
</evidence>
<dbReference type="Pfam" id="PF02254">
    <property type="entry name" value="TrkA_N"/>
    <property type="match status" value="1"/>
</dbReference>
<dbReference type="GO" id="GO:0005886">
    <property type="term" value="C:plasma membrane"/>
    <property type="evidence" value="ECO:0007669"/>
    <property type="project" value="InterPro"/>
</dbReference>
<accession>A0A124FU29</accession>
<gene>
    <name evidence="6" type="ORF">DIT26_07110</name>
    <name evidence="7" type="ORF">XD86_0841</name>
    <name evidence="8" type="ORF">XE02_1263</name>
</gene>
<reference evidence="9 10" key="2">
    <citation type="journal article" date="2015" name="MBio">
        <title>Genome-Resolved Metagenomic Analysis Reveals Roles for Candidate Phyla and Other Microbial Community Members in Biogeochemical Transformations in Oil Reservoirs.</title>
        <authorList>
            <person name="Hu P."/>
            <person name="Tom L."/>
            <person name="Singh A."/>
            <person name="Thomas B.C."/>
            <person name="Baker B.J."/>
            <person name="Piceno Y.M."/>
            <person name="Andersen G.L."/>
            <person name="Banfield J.F."/>
        </authorList>
    </citation>
    <scope>NUCLEOTIDE SEQUENCE [LARGE SCALE GENOMIC DNA]</scope>
</reference>
<name>A0A124FU29_9BACT</name>
<reference evidence="6 11" key="3">
    <citation type="journal article" date="2018" name="Nat. Biotechnol.">
        <title>A standardized bacterial taxonomy based on genome phylogeny substantially revises the tree of life.</title>
        <authorList>
            <person name="Parks D.H."/>
            <person name="Chuvochina M."/>
            <person name="Waite D.W."/>
            <person name="Rinke C."/>
            <person name="Skarshewski A."/>
            <person name="Chaumeil P.A."/>
            <person name="Hugenholtz P."/>
        </authorList>
    </citation>
    <scope>NUCLEOTIDE SEQUENCE [LARGE SCALE GENOMIC DNA]</scope>
    <source>
        <strain evidence="6">UBA9905</strain>
    </source>
</reference>
<dbReference type="InterPro" id="IPR006036">
    <property type="entry name" value="K_uptake_TrkA"/>
</dbReference>
<dbReference type="SUPFAM" id="SSF51735">
    <property type="entry name" value="NAD(P)-binding Rossmann-fold domains"/>
    <property type="match status" value="1"/>
</dbReference>
<sequence>MPFMKGAIKKDEYYVVIFGCGRLGSRMANWLSSIGCSVVVVDRNESSFDALSYEFTGFNILGDATELDVLKEAKLDKADVALVLTTDDNTNLMISMSAKEYFEVPRVVARAYDPNNIQMFSDFGIEVICPTLLAVENVKNALYFISGDEK</sequence>
<dbReference type="InterPro" id="IPR050721">
    <property type="entry name" value="Trk_Ktr_HKT_K-transport"/>
</dbReference>
<dbReference type="InterPro" id="IPR003148">
    <property type="entry name" value="RCK_N"/>
</dbReference>
<evidence type="ECO:0000313" key="8">
    <source>
        <dbReference type="EMBL" id="KUK88379.1"/>
    </source>
</evidence>
<dbReference type="PRINTS" id="PR00335">
    <property type="entry name" value="KUPTAKETRKA"/>
</dbReference>
<evidence type="ECO:0000256" key="3">
    <source>
        <dbReference type="ARBA" id="ARBA00022958"/>
    </source>
</evidence>
<organism evidence="7 9">
    <name type="scientific">Mesotoga infera</name>
    <dbReference type="NCBI Taxonomy" id="1236046"/>
    <lineage>
        <taxon>Bacteria</taxon>
        <taxon>Thermotogati</taxon>
        <taxon>Thermotogota</taxon>
        <taxon>Thermotogae</taxon>
        <taxon>Kosmotogales</taxon>
        <taxon>Kosmotogaceae</taxon>
        <taxon>Mesotoga</taxon>
    </lineage>
</organism>
<dbReference type="PANTHER" id="PTHR43833">
    <property type="entry name" value="POTASSIUM CHANNEL PROTEIN 2-RELATED-RELATED"/>
    <property type="match status" value="1"/>
</dbReference>
<dbReference type="GO" id="GO:0015079">
    <property type="term" value="F:potassium ion transmembrane transporter activity"/>
    <property type="evidence" value="ECO:0007669"/>
    <property type="project" value="InterPro"/>
</dbReference>
<keyword evidence="2" id="KW-0633">Potassium transport</keyword>
<keyword evidence="4" id="KW-0406">Ion transport</keyword>
<dbReference type="Proteomes" id="UP000264215">
    <property type="component" value="Unassembled WGS sequence"/>
</dbReference>
<dbReference type="InterPro" id="IPR036291">
    <property type="entry name" value="NAD(P)-bd_dom_sf"/>
</dbReference>
<keyword evidence="3" id="KW-0630">Potassium</keyword>